<feature type="domain" description="HTH myb-type" evidence="8">
    <location>
        <begin position="15"/>
        <end position="71"/>
    </location>
</feature>
<dbReference type="FunFam" id="1.10.10.60:FF:000011">
    <property type="entry name" value="Myb transcription factor"/>
    <property type="match status" value="1"/>
</dbReference>
<dbReference type="eggNOG" id="KOG0048">
    <property type="taxonomic scope" value="Eukaryota"/>
</dbReference>
<dbReference type="SMART" id="SM00717">
    <property type="entry name" value="SANT"/>
    <property type="match status" value="2"/>
</dbReference>
<dbReference type="PaxDb" id="3827-XP_004512906.1"/>
<dbReference type="GeneID" id="101494548"/>
<dbReference type="PANTHER" id="PTHR45675:SF127">
    <property type="entry name" value="(WILD MALAYSIAN BANANA) HYPOTHETICAL PROTEIN"/>
    <property type="match status" value="1"/>
</dbReference>
<keyword evidence="4" id="KW-0238">DNA-binding</keyword>
<evidence type="ECO:0000313" key="10">
    <source>
        <dbReference type="RefSeq" id="XP_004512906.1"/>
    </source>
</evidence>
<feature type="domain" description="Myb-like" evidence="7">
    <location>
        <begin position="68"/>
        <end position="118"/>
    </location>
</feature>
<feature type="domain" description="HTH myb-type" evidence="8">
    <location>
        <begin position="72"/>
        <end position="122"/>
    </location>
</feature>
<evidence type="ECO:0000256" key="6">
    <source>
        <dbReference type="ARBA" id="ARBA00023242"/>
    </source>
</evidence>
<dbReference type="Pfam" id="PF00249">
    <property type="entry name" value="Myb_DNA-binding"/>
    <property type="match status" value="2"/>
</dbReference>
<dbReference type="Proteomes" id="UP000087171">
    <property type="component" value="Chromosome Ca8"/>
</dbReference>
<dbReference type="InterPro" id="IPR044676">
    <property type="entry name" value="EOBI/EOBII-like_plant"/>
</dbReference>
<evidence type="ECO:0000256" key="4">
    <source>
        <dbReference type="ARBA" id="ARBA00023125"/>
    </source>
</evidence>
<dbReference type="AlphaFoldDB" id="A0A1S2Z0L5"/>
<comment type="subcellular location">
    <subcellularLocation>
        <location evidence="1">Nucleus</location>
    </subcellularLocation>
</comment>
<dbReference type="CDD" id="cd00167">
    <property type="entry name" value="SANT"/>
    <property type="match status" value="2"/>
</dbReference>
<dbReference type="InterPro" id="IPR009057">
    <property type="entry name" value="Homeodomain-like_sf"/>
</dbReference>
<dbReference type="SUPFAM" id="SSF46689">
    <property type="entry name" value="Homeodomain-like"/>
    <property type="match status" value="1"/>
</dbReference>
<evidence type="ECO:0000313" key="9">
    <source>
        <dbReference type="Proteomes" id="UP000087171"/>
    </source>
</evidence>
<dbReference type="PROSITE" id="PS50090">
    <property type="entry name" value="MYB_LIKE"/>
    <property type="match status" value="2"/>
</dbReference>
<reference evidence="9" key="1">
    <citation type="journal article" date="2013" name="Nat. Biotechnol.">
        <title>Draft genome sequence of chickpea (Cicer arietinum) provides a resource for trait improvement.</title>
        <authorList>
            <person name="Varshney R.K."/>
            <person name="Song C."/>
            <person name="Saxena R.K."/>
            <person name="Azam S."/>
            <person name="Yu S."/>
            <person name="Sharpe A.G."/>
            <person name="Cannon S."/>
            <person name="Baek J."/>
            <person name="Rosen B.D."/>
            <person name="Tar'an B."/>
            <person name="Millan T."/>
            <person name="Zhang X."/>
            <person name="Ramsay L.D."/>
            <person name="Iwata A."/>
            <person name="Wang Y."/>
            <person name="Nelson W."/>
            <person name="Farmer A.D."/>
            <person name="Gaur P.M."/>
            <person name="Soderlund C."/>
            <person name="Penmetsa R.V."/>
            <person name="Xu C."/>
            <person name="Bharti A.K."/>
            <person name="He W."/>
            <person name="Winter P."/>
            <person name="Zhao S."/>
            <person name="Hane J.K."/>
            <person name="Carrasquilla-Garcia N."/>
            <person name="Condie J.A."/>
            <person name="Upadhyaya H.D."/>
            <person name="Luo M.C."/>
            <person name="Thudi M."/>
            <person name="Gowda C.L."/>
            <person name="Singh N.P."/>
            <person name="Lichtenzveig J."/>
            <person name="Gali K.K."/>
            <person name="Rubio J."/>
            <person name="Nadarajan N."/>
            <person name="Dolezel J."/>
            <person name="Bansal K.C."/>
            <person name="Xu X."/>
            <person name="Edwards D."/>
            <person name="Zhang G."/>
            <person name="Kahl G."/>
            <person name="Gil J."/>
            <person name="Singh K.B."/>
            <person name="Datta S.K."/>
            <person name="Jackson S.A."/>
            <person name="Wang J."/>
            <person name="Cook D.R."/>
        </authorList>
    </citation>
    <scope>NUCLEOTIDE SEQUENCE [LARGE SCALE GENOMIC DNA]</scope>
    <source>
        <strain evidence="9">cv. CDC Frontier</strain>
    </source>
</reference>
<reference evidence="10" key="2">
    <citation type="submission" date="2025-08" db="UniProtKB">
        <authorList>
            <consortium name="RefSeq"/>
        </authorList>
    </citation>
    <scope>IDENTIFICATION</scope>
    <source>
        <tissue evidence="10">Etiolated seedlings</tissue>
    </source>
</reference>
<keyword evidence="9" id="KW-1185">Reference proteome</keyword>
<sequence length="280" mass="31979">MSNPSKSVQYCSKDDNELRRGPWALEEDDILIKNIANHGEGRWNFLAMSSGLRRTGKSCRLRWLNYLKPDVKRGNITSEEKLLIFELHSKWGNKWSKMAQHLPGRTDNEIKNYWRTQIQKQVKHLKLDIDRRKFLRSVSPLKTITCQQKSKESSHSITMTIQNQAIHLPFDGVSSSHYSSIGTIPTQVSCKEACMNEGVSNNGLCMSTSKSTNLTQHLGYTTTQIQPLENNEFGICGYDGYYINNNSLNLTTTMVAEDFQISESNWLDKDFACTSIWGIN</sequence>
<dbReference type="KEGG" id="cam:101494548"/>
<organism evidence="9 10">
    <name type="scientific">Cicer arietinum</name>
    <name type="common">Chickpea</name>
    <name type="synonym">Garbanzo</name>
    <dbReference type="NCBI Taxonomy" id="3827"/>
    <lineage>
        <taxon>Eukaryota</taxon>
        <taxon>Viridiplantae</taxon>
        <taxon>Streptophyta</taxon>
        <taxon>Embryophyta</taxon>
        <taxon>Tracheophyta</taxon>
        <taxon>Spermatophyta</taxon>
        <taxon>Magnoliopsida</taxon>
        <taxon>eudicotyledons</taxon>
        <taxon>Gunneridae</taxon>
        <taxon>Pentapetalae</taxon>
        <taxon>rosids</taxon>
        <taxon>fabids</taxon>
        <taxon>Fabales</taxon>
        <taxon>Fabaceae</taxon>
        <taxon>Papilionoideae</taxon>
        <taxon>50 kb inversion clade</taxon>
        <taxon>NPAAA clade</taxon>
        <taxon>Hologalegina</taxon>
        <taxon>IRL clade</taxon>
        <taxon>Cicereae</taxon>
        <taxon>Cicer</taxon>
    </lineage>
</organism>
<keyword evidence="5" id="KW-0804">Transcription</keyword>
<evidence type="ECO:0000259" key="8">
    <source>
        <dbReference type="PROSITE" id="PS51294"/>
    </source>
</evidence>
<proteinExistence type="predicted"/>
<dbReference type="PANTHER" id="PTHR45675">
    <property type="entry name" value="MYB TRANSCRIPTION FACTOR-RELATED-RELATED"/>
    <property type="match status" value="1"/>
</dbReference>
<evidence type="ECO:0000256" key="3">
    <source>
        <dbReference type="ARBA" id="ARBA00023015"/>
    </source>
</evidence>
<dbReference type="GO" id="GO:0043565">
    <property type="term" value="F:sequence-specific DNA binding"/>
    <property type="evidence" value="ECO:0007669"/>
    <property type="project" value="InterPro"/>
</dbReference>
<keyword evidence="6" id="KW-0539">Nucleus</keyword>
<name>A0A1S2Z0L5_CICAR</name>
<protein>
    <submittedName>
        <fullName evidence="10">Transcription factor MYB21-like</fullName>
    </submittedName>
</protein>
<keyword evidence="3" id="KW-0805">Transcription regulation</keyword>
<dbReference type="PROSITE" id="PS51294">
    <property type="entry name" value="HTH_MYB"/>
    <property type="match status" value="2"/>
</dbReference>
<dbReference type="InterPro" id="IPR017930">
    <property type="entry name" value="Myb_dom"/>
</dbReference>
<dbReference type="InterPro" id="IPR001005">
    <property type="entry name" value="SANT/Myb"/>
</dbReference>
<gene>
    <name evidence="10" type="primary">LOC101494548</name>
</gene>
<evidence type="ECO:0000259" key="7">
    <source>
        <dbReference type="PROSITE" id="PS50090"/>
    </source>
</evidence>
<keyword evidence="2" id="KW-0677">Repeat</keyword>
<dbReference type="GO" id="GO:0005634">
    <property type="term" value="C:nucleus"/>
    <property type="evidence" value="ECO:0007669"/>
    <property type="project" value="UniProtKB-SubCell"/>
</dbReference>
<evidence type="ECO:0000256" key="1">
    <source>
        <dbReference type="ARBA" id="ARBA00004123"/>
    </source>
</evidence>
<dbReference type="OrthoDB" id="2143914at2759"/>
<dbReference type="RefSeq" id="XP_004512906.1">
    <property type="nucleotide sequence ID" value="XM_004512849.3"/>
</dbReference>
<accession>A0A1S2Z0L5</accession>
<dbReference type="Gene3D" id="1.10.10.60">
    <property type="entry name" value="Homeodomain-like"/>
    <property type="match status" value="2"/>
</dbReference>
<evidence type="ECO:0000256" key="2">
    <source>
        <dbReference type="ARBA" id="ARBA00022737"/>
    </source>
</evidence>
<evidence type="ECO:0000256" key="5">
    <source>
        <dbReference type="ARBA" id="ARBA00023163"/>
    </source>
</evidence>
<dbReference type="GO" id="GO:0003700">
    <property type="term" value="F:DNA-binding transcription factor activity"/>
    <property type="evidence" value="ECO:0007669"/>
    <property type="project" value="InterPro"/>
</dbReference>
<feature type="domain" description="Myb-like" evidence="7">
    <location>
        <begin position="15"/>
        <end position="67"/>
    </location>
</feature>